<sequence>MTLRRRLTTALAVLAASGFLIGAAGQLAKMVVPDSAAQNQARLSDVAPILIGGFLIGAAAQSAEEAPEQSSGRVVLS</sequence>
<evidence type="ECO:0000313" key="1">
    <source>
        <dbReference type="EMBL" id="GLF95644.1"/>
    </source>
</evidence>
<gene>
    <name evidence="1" type="ORF">SYYSPA8_15125</name>
</gene>
<dbReference type="RefSeq" id="WP_323447690.1">
    <property type="nucleotide sequence ID" value="NZ_BSBI01000005.1"/>
</dbReference>
<dbReference type="Proteomes" id="UP001291653">
    <property type="component" value="Unassembled WGS sequence"/>
</dbReference>
<dbReference type="EMBL" id="BSBI01000005">
    <property type="protein sequence ID" value="GLF95644.1"/>
    <property type="molecule type" value="Genomic_DNA"/>
</dbReference>
<comment type="caution">
    <text evidence="1">The sequence shown here is derived from an EMBL/GenBank/DDBJ whole genome shotgun (WGS) entry which is preliminary data.</text>
</comment>
<keyword evidence="2" id="KW-1185">Reference proteome</keyword>
<reference evidence="1 2" key="1">
    <citation type="submission" date="2022-10" db="EMBL/GenBank/DDBJ databases">
        <title>Draft genome sequence of Streptomyces sp. YSPA8.</title>
        <authorList>
            <person name="Moriuchi R."/>
            <person name="Dohra H."/>
            <person name="Yamamura H."/>
            <person name="Kodani S."/>
        </authorList>
    </citation>
    <scope>NUCLEOTIDE SEQUENCE [LARGE SCALE GENOMIC DNA]</scope>
    <source>
        <strain evidence="1 2">YSPA8</strain>
    </source>
</reference>
<protein>
    <submittedName>
        <fullName evidence="1">Uncharacterized protein</fullName>
    </submittedName>
</protein>
<name>A0ABQ5NZ59_9ACTN</name>
<proteinExistence type="predicted"/>
<accession>A0ABQ5NZ59</accession>
<organism evidence="1 2">
    <name type="scientific">Streptomyces yaizuensis</name>
    <dbReference type="NCBI Taxonomy" id="2989713"/>
    <lineage>
        <taxon>Bacteria</taxon>
        <taxon>Bacillati</taxon>
        <taxon>Actinomycetota</taxon>
        <taxon>Actinomycetes</taxon>
        <taxon>Kitasatosporales</taxon>
        <taxon>Streptomycetaceae</taxon>
        <taxon>Streptomyces</taxon>
    </lineage>
</organism>
<evidence type="ECO:0000313" key="2">
    <source>
        <dbReference type="Proteomes" id="UP001291653"/>
    </source>
</evidence>